<dbReference type="InterPro" id="IPR012341">
    <property type="entry name" value="6hp_glycosidase-like_sf"/>
</dbReference>
<organism evidence="9 10">
    <name type="scientific">Naumovozyma castellii</name>
    <name type="common">Yeast</name>
    <name type="synonym">Saccharomyces castellii</name>
    <dbReference type="NCBI Taxonomy" id="27288"/>
    <lineage>
        <taxon>Eukaryota</taxon>
        <taxon>Fungi</taxon>
        <taxon>Dikarya</taxon>
        <taxon>Ascomycota</taxon>
        <taxon>Saccharomycotina</taxon>
        <taxon>Saccharomycetes</taxon>
        <taxon>Saccharomycetales</taxon>
        <taxon>Saccharomycetaceae</taxon>
        <taxon>Naumovozyma</taxon>
    </lineage>
</organism>
<keyword evidence="10" id="KW-1185">Reference proteome</keyword>
<dbReference type="AlphaFoldDB" id="G0V6V5"/>
<dbReference type="HOGENOM" id="CLU_003818_5_3_1"/>
<feature type="active site" description="Proton donor" evidence="5">
    <location>
        <position position="371"/>
    </location>
</feature>
<accession>G0V6V5</accession>
<feature type="active site" evidence="5">
    <location>
        <position position="278"/>
    </location>
</feature>
<evidence type="ECO:0000256" key="1">
    <source>
        <dbReference type="ARBA" id="ARBA00004240"/>
    </source>
</evidence>
<comment type="similarity">
    <text evidence="2 7">Belongs to the glycosyl hydrolase 47 family.</text>
</comment>
<dbReference type="GO" id="GO:0097466">
    <property type="term" value="P:ubiquitin-dependent glycoprotein ERAD pathway"/>
    <property type="evidence" value="ECO:0007669"/>
    <property type="project" value="EnsemblFungi"/>
</dbReference>
<feature type="active site" evidence="5">
    <location>
        <position position="394"/>
    </location>
</feature>
<dbReference type="eggNOG" id="KOG2429">
    <property type="taxonomic scope" value="Eukaryota"/>
</dbReference>
<dbReference type="STRING" id="1064592.G0V6V5"/>
<dbReference type="OMA" id="EAHPMWL"/>
<dbReference type="GO" id="GO:0005975">
    <property type="term" value="P:carbohydrate metabolic process"/>
    <property type="evidence" value="ECO:0007669"/>
    <property type="project" value="InterPro"/>
</dbReference>
<keyword evidence="6" id="KW-0106">Calcium</keyword>
<gene>
    <name evidence="9" type="primary">NCAS0A06430</name>
    <name evidence="9" type="ordered locus">NCAS_0A06430</name>
</gene>
<name>G0V6V5_NAUCA</name>
<feature type="active site" description="Proton donor" evidence="5">
    <location>
        <position position="131"/>
    </location>
</feature>
<dbReference type="EC" id="3.2.1.-" evidence="7"/>
<proteinExistence type="inferred from homology"/>
<evidence type="ECO:0000256" key="8">
    <source>
        <dbReference type="SAM" id="SignalP"/>
    </source>
</evidence>
<evidence type="ECO:0000256" key="3">
    <source>
        <dbReference type="ARBA" id="ARBA00022824"/>
    </source>
</evidence>
<keyword evidence="8" id="KW-0732">Signal</keyword>
<dbReference type="GO" id="GO:1900103">
    <property type="term" value="P:positive regulation of endoplasmic reticulum unfolded protein response"/>
    <property type="evidence" value="ECO:0007669"/>
    <property type="project" value="EnsemblFungi"/>
</dbReference>
<reference key="2">
    <citation type="submission" date="2011-08" db="EMBL/GenBank/DDBJ databases">
        <title>Genome sequence of Naumovozyma castellii.</title>
        <authorList>
            <person name="Gordon J.L."/>
            <person name="Armisen D."/>
            <person name="Proux-Wera E."/>
            <person name="OhEigeartaigh S.S."/>
            <person name="Byrne K.P."/>
            <person name="Wolfe K.H."/>
        </authorList>
    </citation>
    <scope>NUCLEOTIDE SEQUENCE</scope>
    <source>
        <strain>Type strain:CBS 4309</strain>
    </source>
</reference>
<dbReference type="GeneID" id="96900682"/>
<dbReference type="InParanoid" id="G0V6V5"/>
<keyword evidence="4" id="KW-0325">Glycoprotein</keyword>
<protein>
    <recommendedName>
        <fullName evidence="7">alpha-1,2-Mannosidase</fullName>
        <ecNumber evidence="7">3.2.1.-</ecNumber>
    </recommendedName>
</protein>
<dbReference type="PRINTS" id="PR00747">
    <property type="entry name" value="GLYHDRLASE47"/>
</dbReference>
<dbReference type="InterPro" id="IPR001382">
    <property type="entry name" value="Glyco_hydro_47"/>
</dbReference>
<dbReference type="GO" id="GO:0044322">
    <property type="term" value="C:endoplasmic reticulum quality control compartment"/>
    <property type="evidence" value="ECO:0007669"/>
    <property type="project" value="GOC"/>
</dbReference>
<dbReference type="EMBL" id="HE576752">
    <property type="protein sequence ID" value="CCC67201.1"/>
    <property type="molecule type" value="Genomic_DNA"/>
</dbReference>
<evidence type="ECO:0000256" key="6">
    <source>
        <dbReference type="PIRSR" id="PIRSR601382-2"/>
    </source>
</evidence>
<comment type="subcellular location">
    <subcellularLocation>
        <location evidence="1">Endoplasmic reticulum</location>
    </subcellularLocation>
</comment>
<dbReference type="RefSeq" id="XP_003673584.1">
    <property type="nucleotide sequence ID" value="XM_003673536.1"/>
</dbReference>
<evidence type="ECO:0000256" key="4">
    <source>
        <dbReference type="ARBA" id="ARBA00023180"/>
    </source>
</evidence>
<dbReference type="OrthoDB" id="8118055at2759"/>
<feature type="binding site" evidence="6">
    <location>
        <position position="480"/>
    </location>
    <ligand>
        <name>Ca(2+)</name>
        <dbReference type="ChEBI" id="CHEBI:29108"/>
    </ligand>
</feature>
<dbReference type="GO" id="GO:0016020">
    <property type="term" value="C:membrane"/>
    <property type="evidence" value="ECO:0007669"/>
    <property type="project" value="InterPro"/>
</dbReference>
<keyword evidence="3" id="KW-0256">Endoplasmic reticulum</keyword>
<evidence type="ECO:0000313" key="10">
    <source>
        <dbReference type="Proteomes" id="UP000001640"/>
    </source>
</evidence>
<feature type="signal peptide" evidence="8">
    <location>
        <begin position="1"/>
        <end position="20"/>
    </location>
</feature>
<dbReference type="GO" id="GO:0030246">
    <property type="term" value="F:carbohydrate binding"/>
    <property type="evidence" value="ECO:0007669"/>
    <property type="project" value="EnsemblFungi"/>
</dbReference>
<dbReference type="GO" id="GO:0004571">
    <property type="term" value="F:mannosyl-oligosaccharide 1,2-alpha-mannosidase activity"/>
    <property type="evidence" value="ECO:0007669"/>
    <property type="project" value="EnsemblFungi"/>
</dbReference>
<dbReference type="GO" id="GO:1904380">
    <property type="term" value="P:endoplasmic reticulum mannose trimming"/>
    <property type="evidence" value="ECO:0007669"/>
    <property type="project" value="EnsemblFungi"/>
</dbReference>
<dbReference type="Pfam" id="PF01532">
    <property type="entry name" value="Glyco_hydro_47"/>
    <property type="match status" value="1"/>
</dbReference>
<dbReference type="SUPFAM" id="SSF48225">
    <property type="entry name" value="Seven-hairpin glycosidases"/>
    <property type="match status" value="1"/>
</dbReference>
<reference evidence="9 10" key="1">
    <citation type="journal article" date="2011" name="Proc. Natl. Acad. Sci. U.S.A.">
        <title>Evolutionary erosion of yeast sex chromosomes by mating-type switching accidents.</title>
        <authorList>
            <person name="Gordon J.L."/>
            <person name="Armisen D."/>
            <person name="Proux-Wera E."/>
            <person name="Oheigeartaigh S.S."/>
            <person name="Byrne K.P."/>
            <person name="Wolfe K.H."/>
        </authorList>
    </citation>
    <scope>NUCLEOTIDE SEQUENCE [LARGE SCALE GENOMIC DNA]</scope>
    <source>
        <strain evidence="10">ATCC 76901 / BCRC 22586 / CBS 4309 / NBRC 1992 / NRRL Y-12630</strain>
    </source>
</reference>
<evidence type="ECO:0000256" key="2">
    <source>
        <dbReference type="ARBA" id="ARBA00007658"/>
    </source>
</evidence>
<dbReference type="PANTHER" id="PTHR45679:SF5">
    <property type="entry name" value="ER DEGRADATION-ENHANCING ALPHA-MANNOSIDASE-LIKE PROTEIN 1"/>
    <property type="match status" value="1"/>
</dbReference>
<keyword evidence="7" id="KW-0326">Glycosidase</keyword>
<evidence type="ECO:0000256" key="5">
    <source>
        <dbReference type="PIRSR" id="PIRSR601382-1"/>
    </source>
</evidence>
<dbReference type="KEGG" id="ncs:NCAS_0A06430"/>
<dbReference type="PROSITE" id="PS51257">
    <property type="entry name" value="PROKAR_LIPOPROTEIN"/>
    <property type="match status" value="1"/>
</dbReference>
<evidence type="ECO:0000313" key="9">
    <source>
        <dbReference type="EMBL" id="CCC67201.1"/>
    </source>
</evidence>
<dbReference type="InterPro" id="IPR036026">
    <property type="entry name" value="Seven-hairpin_glycosidases"/>
</dbReference>
<dbReference type="Gene3D" id="1.50.10.10">
    <property type="match status" value="1"/>
</dbReference>
<evidence type="ECO:0000256" key="7">
    <source>
        <dbReference type="RuleBase" id="RU361193"/>
    </source>
</evidence>
<keyword evidence="7" id="KW-0378">Hydrolase</keyword>
<sequence length="798" mass="91896">MELQVRILFIFLAILGFTACESPYSFTKKDLRTYRDDVKELFEFGLQNYLDFGYPYDEVRPVSCEPKTRNFDNPADYPTNDVLGNFTATLIDSLTTVAIMGDMERFLSLVNLVKQTFPSKFDVDSTVQLFESTIRILGSLISSHLYATDPRKAVYLRDDEYDGFLLELAVDIADRLLPAYLETNTGLPIARINLKNGMKSVDVATMNENNLAGMATPMFEFTMLSYLTHDRKYSEVTRFAYDTLWEHLKSTLGLLPESIDPYTLQEYSMVSGVGASSDSYYEYALKGAILFNDDKLMDIWEESYKNLKLSSKTDWFYANVMSGQGSVAYSWIDALGAFFPGVQVLAGDVDDAILKHTMYLKLWNTFGGIPERWQFDSIGVWDTLPLPWYPLRPEFIESTYYLYRATKDPFYLNIGHHILNDFKYRFRFMCGFAGRQDLQYDTVQDRMETFVLSETLKYLYLLFDEENELNHSSENVIFSTEAHPMWLTTDMITDFENNNFFDDELYKGHLEQCKIHLKSHAIERQKQRQHVVYAVNGGTVVKSYSHEKPNILTGDAYESVQNETHRLNIFGEFQKLKPGKVCSSSYSLFGKKEQEDIISLPYSKILSEFGRLFEIDYRYNETLNKPEHLEGYRQFEIEPAFYSLWAETSGGRSTSQLPATTESFDMIFDLPGKYARSQFDNGDIYCDTLQSRRKMRVEKLFPGSIDVFGKKVNPTIFADIDRQFLHNPHCDGKSQVSPSAAYRVTVVDGLDVPEDAIVVINRGDIVSPRLGDLYAQFGYNKFDQVFFGCIPFVNVFLE</sequence>
<feature type="chain" id="PRO_5003410527" description="alpha-1,2-Mannosidase" evidence="8">
    <location>
        <begin position="21"/>
        <end position="798"/>
    </location>
</feature>
<keyword evidence="6" id="KW-0479">Metal-binding</keyword>
<dbReference type="FunCoup" id="G0V6V5">
    <property type="interactions" value="558"/>
</dbReference>
<dbReference type="InterPro" id="IPR044674">
    <property type="entry name" value="EDEM1/2/3"/>
</dbReference>
<dbReference type="PANTHER" id="PTHR45679">
    <property type="entry name" value="ER DEGRADATION-ENHANCING ALPHA-MANNOSIDASE-LIKE PROTEIN 2"/>
    <property type="match status" value="1"/>
</dbReference>
<dbReference type="GO" id="GO:0005509">
    <property type="term" value="F:calcium ion binding"/>
    <property type="evidence" value="ECO:0007669"/>
    <property type="project" value="InterPro"/>
</dbReference>
<dbReference type="Proteomes" id="UP000001640">
    <property type="component" value="Chromosome 1"/>
</dbReference>
<comment type="cofactor">
    <cofactor evidence="6">
        <name>Ca(2+)</name>
        <dbReference type="ChEBI" id="CHEBI:29108"/>
    </cofactor>
</comment>
<dbReference type="GO" id="GO:0106055">
    <property type="term" value="C:mannosyl-oligosaccharide 1,2-alpha-mannosidase complex"/>
    <property type="evidence" value="ECO:0007669"/>
    <property type="project" value="EnsemblFungi"/>
</dbReference>